<dbReference type="Gene3D" id="3.40.50.1400">
    <property type="match status" value="2"/>
</dbReference>
<organism evidence="3 4">
    <name type="scientific">Glaciihabitans tibetensis</name>
    <dbReference type="NCBI Taxonomy" id="1266600"/>
    <lineage>
        <taxon>Bacteria</taxon>
        <taxon>Bacillati</taxon>
        <taxon>Actinomycetota</taxon>
        <taxon>Actinomycetes</taxon>
        <taxon>Micrococcales</taxon>
        <taxon>Microbacteriaceae</taxon>
        <taxon>Glaciihabitans</taxon>
    </lineage>
</organism>
<dbReference type="Proteomes" id="UP000237983">
    <property type="component" value="Unassembled WGS sequence"/>
</dbReference>
<keyword evidence="2" id="KW-0456">Lyase</keyword>
<keyword evidence="4" id="KW-1185">Reference proteome</keyword>
<keyword evidence="1" id="KW-0479">Metal-binding</keyword>
<name>A0A2T0VBV1_9MICO</name>
<dbReference type="GO" id="GO:0046872">
    <property type="term" value="F:metal ion binding"/>
    <property type="evidence" value="ECO:0007669"/>
    <property type="project" value="UniProtKB-KW"/>
</dbReference>
<dbReference type="AlphaFoldDB" id="A0A2T0VBV1"/>
<proteinExistence type="predicted"/>
<dbReference type="InterPro" id="IPR050963">
    <property type="entry name" value="Sirohydro_Cobaltochel/CbiX"/>
</dbReference>
<dbReference type="SUPFAM" id="SSF53800">
    <property type="entry name" value="Chelatase"/>
    <property type="match status" value="1"/>
</dbReference>
<dbReference type="InterPro" id="IPR002762">
    <property type="entry name" value="CbiX-like"/>
</dbReference>
<evidence type="ECO:0000313" key="4">
    <source>
        <dbReference type="Proteomes" id="UP000237983"/>
    </source>
</evidence>
<dbReference type="GO" id="GO:0016829">
    <property type="term" value="F:lyase activity"/>
    <property type="evidence" value="ECO:0007669"/>
    <property type="project" value="UniProtKB-KW"/>
</dbReference>
<dbReference type="Pfam" id="PF01903">
    <property type="entry name" value="CbiX"/>
    <property type="match status" value="2"/>
</dbReference>
<dbReference type="PANTHER" id="PTHR33542">
    <property type="entry name" value="SIROHYDROCHLORIN FERROCHELATASE, CHLOROPLASTIC"/>
    <property type="match status" value="1"/>
</dbReference>
<sequence>MLLLASHGTRNETASAAVAALVDAVTERIVSADPAALVASGFIDVQQPDVPACLAAVDPGASVVIVPLLMSAGYHVAFDLANAAAGAAPRNVLVAGALGPDIRLAHILAERLAASGLRHDDRVVLAAAGSSDANAVDDCLTAGRQLAEVLGREVTVGFIAAAEPGLAAAVATVRAESPGARVVVASYLLAPGTFAEQSREAGADVVSGTILVEGAEPPAALVDVVVDLYRGMLVDAPA</sequence>
<dbReference type="PANTHER" id="PTHR33542:SF5">
    <property type="entry name" value="FERROCHELATASE CHE1"/>
    <property type="match status" value="1"/>
</dbReference>
<comment type="caution">
    <text evidence="3">The sequence shown here is derived from an EMBL/GenBank/DDBJ whole genome shotgun (WGS) entry which is preliminary data.</text>
</comment>
<reference evidence="3 4" key="1">
    <citation type="submission" date="2018-03" db="EMBL/GenBank/DDBJ databases">
        <title>Genomic Encyclopedia of Type Strains, Phase III (KMG-III): the genomes of soil and plant-associated and newly described type strains.</title>
        <authorList>
            <person name="Whitman W."/>
        </authorList>
    </citation>
    <scope>NUCLEOTIDE SEQUENCE [LARGE SCALE GENOMIC DNA]</scope>
    <source>
        <strain evidence="3 4">CGMCC 1.12484</strain>
    </source>
</reference>
<evidence type="ECO:0000313" key="3">
    <source>
        <dbReference type="EMBL" id="PRY67643.1"/>
    </source>
</evidence>
<dbReference type="EMBL" id="PVTL01000006">
    <property type="protein sequence ID" value="PRY67643.1"/>
    <property type="molecule type" value="Genomic_DNA"/>
</dbReference>
<evidence type="ECO:0000256" key="1">
    <source>
        <dbReference type="ARBA" id="ARBA00022723"/>
    </source>
</evidence>
<gene>
    <name evidence="3" type="ORF">B0I08_106250</name>
</gene>
<protein>
    <submittedName>
        <fullName evidence="3">Sirohydrochlorin ferrochelatase</fullName>
    </submittedName>
</protein>
<evidence type="ECO:0000256" key="2">
    <source>
        <dbReference type="ARBA" id="ARBA00023239"/>
    </source>
</evidence>
<accession>A0A2T0VBV1</accession>